<name>A0AAE1HQ50_9NEOP</name>
<protein>
    <submittedName>
        <fullName evidence="1">Superoxide dismutase [Mn], mitochondrial</fullName>
    </submittedName>
</protein>
<evidence type="ECO:0000313" key="1">
    <source>
        <dbReference type="EMBL" id="KAK3925450.1"/>
    </source>
</evidence>
<sequence>GDRHDLTGEAGKDFETSKLQPKGRVIPLLSTPPPSKAKEALEIDTQFLFMKMVTLDMTHDDLKRFLTYELKPLPPALFDKGLMRHNKKASLTRRFRLGAQDADDSLFEEPYGDTPSGPSLPTKTALDGGHLLHTVAWPRLGGGKAPTYGDVCLRYVRHVEKYTDPTVVFDGYEESWSNKWETQQRRAARKKPCAKFIEYNEKTNTKTKLNLNRLPTLPPTYAAAQQPSLVYLQVQQWLGNDRDPTAWGWKAENGTLPAYPHHTASGAPELQGRLSCKCSALRCGVSCPCRKRGAICDSTYSKCKGETCKNTTEGEDDWGTLLGFSTERTTNQKIRNAVKRLHARKIAIGTNIYVYTIKIVSRISRSFLDLMENTKGHPRHLEMQETIFTV</sequence>
<reference evidence="1" key="2">
    <citation type="journal article" date="2023" name="BMC Genomics">
        <title>Pest status, molecular evolution, and epigenetic factors derived from the genome assembly of Frankliniella fusca, a thysanopteran phytovirus vector.</title>
        <authorList>
            <person name="Catto M.A."/>
            <person name="Labadie P.E."/>
            <person name="Jacobson A.L."/>
            <person name="Kennedy G.G."/>
            <person name="Srinivasan R."/>
            <person name="Hunt B.G."/>
        </authorList>
    </citation>
    <scope>NUCLEOTIDE SEQUENCE</scope>
    <source>
        <strain evidence="1">PL_HMW_Pooled</strain>
    </source>
</reference>
<evidence type="ECO:0000313" key="2">
    <source>
        <dbReference type="Proteomes" id="UP001219518"/>
    </source>
</evidence>
<proteinExistence type="predicted"/>
<gene>
    <name evidence="1" type="ORF">KUF71_013657</name>
</gene>
<comment type="caution">
    <text evidence="1">The sequence shown here is derived from an EMBL/GenBank/DDBJ whole genome shotgun (WGS) entry which is preliminary data.</text>
</comment>
<keyword evidence="2" id="KW-1185">Reference proteome</keyword>
<dbReference type="Proteomes" id="UP001219518">
    <property type="component" value="Unassembled WGS sequence"/>
</dbReference>
<accession>A0AAE1HQ50</accession>
<dbReference type="AlphaFoldDB" id="A0AAE1HQ50"/>
<dbReference type="EMBL" id="JAHWGI010001227">
    <property type="protein sequence ID" value="KAK3925450.1"/>
    <property type="molecule type" value="Genomic_DNA"/>
</dbReference>
<organism evidence="1 2">
    <name type="scientific">Frankliniella fusca</name>
    <dbReference type="NCBI Taxonomy" id="407009"/>
    <lineage>
        <taxon>Eukaryota</taxon>
        <taxon>Metazoa</taxon>
        <taxon>Ecdysozoa</taxon>
        <taxon>Arthropoda</taxon>
        <taxon>Hexapoda</taxon>
        <taxon>Insecta</taxon>
        <taxon>Pterygota</taxon>
        <taxon>Neoptera</taxon>
        <taxon>Paraneoptera</taxon>
        <taxon>Thysanoptera</taxon>
        <taxon>Terebrantia</taxon>
        <taxon>Thripoidea</taxon>
        <taxon>Thripidae</taxon>
        <taxon>Frankliniella</taxon>
    </lineage>
</organism>
<feature type="non-terminal residue" evidence="1">
    <location>
        <position position="390"/>
    </location>
</feature>
<reference evidence="1" key="1">
    <citation type="submission" date="2021-07" db="EMBL/GenBank/DDBJ databases">
        <authorList>
            <person name="Catto M.A."/>
            <person name="Jacobson A."/>
            <person name="Kennedy G."/>
            <person name="Labadie P."/>
            <person name="Hunt B.G."/>
            <person name="Srinivasan R."/>
        </authorList>
    </citation>
    <scope>NUCLEOTIDE SEQUENCE</scope>
    <source>
        <strain evidence="1">PL_HMW_Pooled</strain>
        <tissue evidence="1">Head</tissue>
    </source>
</reference>